<keyword evidence="2" id="KW-1185">Reference proteome</keyword>
<organism evidence="1 2">
    <name type="scientific">Microbacterium gilvum</name>
    <dbReference type="NCBI Taxonomy" id="1336204"/>
    <lineage>
        <taxon>Bacteria</taxon>
        <taxon>Bacillati</taxon>
        <taxon>Actinomycetota</taxon>
        <taxon>Actinomycetes</taxon>
        <taxon>Micrococcales</taxon>
        <taxon>Microbacteriaceae</taxon>
        <taxon>Microbacterium</taxon>
    </lineage>
</organism>
<sequence>MNLAISEAGSDVHSVAQAADITDLELLDCLNGRADFQLGVLVRVGGFLRIPVTRFMEEAA</sequence>
<comment type="caution">
    <text evidence="1">The sequence shown here is derived from an EMBL/GenBank/DDBJ whole genome shotgun (WGS) entry which is preliminary data.</text>
</comment>
<accession>A0ABP9A5R2</accession>
<evidence type="ECO:0008006" key="3">
    <source>
        <dbReference type="Google" id="ProtNLM"/>
    </source>
</evidence>
<evidence type="ECO:0000313" key="1">
    <source>
        <dbReference type="EMBL" id="GAA4774302.1"/>
    </source>
</evidence>
<dbReference type="Proteomes" id="UP001501645">
    <property type="component" value="Unassembled WGS sequence"/>
</dbReference>
<evidence type="ECO:0000313" key="2">
    <source>
        <dbReference type="Proteomes" id="UP001501645"/>
    </source>
</evidence>
<reference evidence="2" key="1">
    <citation type="journal article" date="2019" name="Int. J. Syst. Evol. Microbiol.">
        <title>The Global Catalogue of Microorganisms (GCM) 10K type strain sequencing project: providing services to taxonomists for standard genome sequencing and annotation.</title>
        <authorList>
            <consortium name="The Broad Institute Genomics Platform"/>
            <consortium name="The Broad Institute Genome Sequencing Center for Infectious Disease"/>
            <person name="Wu L."/>
            <person name="Ma J."/>
        </authorList>
    </citation>
    <scope>NUCLEOTIDE SEQUENCE [LARGE SCALE GENOMIC DNA]</scope>
    <source>
        <strain evidence="2">JCM 18537</strain>
    </source>
</reference>
<dbReference type="EMBL" id="BAABKO010000003">
    <property type="protein sequence ID" value="GAA4774302.1"/>
    <property type="molecule type" value="Genomic_DNA"/>
</dbReference>
<protein>
    <recommendedName>
        <fullName evidence="3">LysM domain-containing protein</fullName>
    </recommendedName>
</protein>
<proteinExistence type="predicted"/>
<name>A0ABP9A5R2_9MICO</name>
<gene>
    <name evidence="1" type="ORF">GCM10023351_18370</name>
</gene>